<keyword evidence="4" id="KW-1185">Reference proteome</keyword>
<accession>A0A2T9Z354</accession>
<feature type="coiled-coil region" evidence="1">
    <location>
        <begin position="120"/>
        <end position="147"/>
    </location>
</feature>
<feature type="compositionally biased region" description="Polar residues" evidence="2">
    <location>
        <begin position="63"/>
        <end position="82"/>
    </location>
</feature>
<keyword evidence="1" id="KW-0175">Coiled coil</keyword>
<dbReference type="EMBL" id="MBFT01000057">
    <property type="protein sequence ID" value="PVU99025.1"/>
    <property type="molecule type" value="Genomic_DNA"/>
</dbReference>
<comment type="caution">
    <text evidence="3">The sequence shown here is derived from an EMBL/GenBank/DDBJ whole genome shotgun (WGS) entry which is preliminary data.</text>
</comment>
<dbReference type="Gene3D" id="6.10.140.1020">
    <property type="match status" value="1"/>
</dbReference>
<feature type="compositionally biased region" description="Basic and acidic residues" evidence="2">
    <location>
        <begin position="39"/>
        <end position="62"/>
    </location>
</feature>
<evidence type="ECO:0000256" key="1">
    <source>
        <dbReference type="SAM" id="Coils"/>
    </source>
</evidence>
<reference evidence="3 4" key="1">
    <citation type="journal article" date="2018" name="MBio">
        <title>Comparative Genomics Reveals the Core Gene Toolbox for the Fungus-Insect Symbiosis.</title>
        <authorList>
            <person name="Wang Y."/>
            <person name="Stata M."/>
            <person name="Wang W."/>
            <person name="Stajich J.E."/>
            <person name="White M.M."/>
            <person name="Moncalvo J.M."/>
        </authorList>
    </citation>
    <scope>NUCLEOTIDE SEQUENCE [LARGE SCALE GENOMIC DNA]</scope>
    <source>
        <strain evidence="3 4">AUS-77-4</strain>
    </source>
</reference>
<proteinExistence type="predicted"/>
<organism evidence="3 4">
    <name type="scientific">Furculomyces boomerangus</name>
    <dbReference type="NCBI Taxonomy" id="61424"/>
    <lineage>
        <taxon>Eukaryota</taxon>
        <taxon>Fungi</taxon>
        <taxon>Fungi incertae sedis</taxon>
        <taxon>Zoopagomycota</taxon>
        <taxon>Kickxellomycotina</taxon>
        <taxon>Harpellomycetes</taxon>
        <taxon>Harpellales</taxon>
        <taxon>Harpellaceae</taxon>
        <taxon>Furculomyces</taxon>
    </lineage>
</organism>
<gene>
    <name evidence="3" type="ORF">BB559_001087</name>
</gene>
<dbReference type="AlphaFoldDB" id="A0A2T9Z354"/>
<evidence type="ECO:0000313" key="3">
    <source>
        <dbReference type="EMBL" id="PVU99025.1"/>
    </source>
</evidence>
<evidence type="ECO:0000256" key="2">
    <source>
        <dbReference type="SAM" id="MobiDB-lite"/>
    </source>
</evidence>
<feature type="compositionally biased region" description="Polar residues" evidence="2">
    <location>
        <begin position="18"/>
        <end position="38"/>
    </location>
</feature>
<dbReference type="Proteomes" id="UP000245699">
    <property type="component" value="Unassembled WGS sequence"/>
</dbReference>
<dbReference type="OrthoDB" id="5549316at2759"/>
<evidence type="ECO:0000313" key="4">
    <source>
        <dbReference type="Proteomes" id="UP000245699"/>
    </source>
</evidence>
<sequence>MRKNDPLFINKPFKSPLKSPSNFKTDTSTKKISLSTPIKKNENKDSNGIEKSNPDTLKRKSTDSFASKNSESKRISQNIIQKSSNDLKTPVLRARKSTFISPKTNVPKSNLFGSSENSELAQLIKRKKELQSKLQEIKDNTSLLQTALRITKNNRNKETVDSTEKWKAACIAASERLFVLLQSTISSQLEAKKSSINSTTLNKNPNNDFSFRNQGYISSENPFTSFALDENSETKEYMNNDNYSNNRESEEDEDDLYLYMLKSMGIDSRILGL</sequence>
<name>A0A2T9Z354_9FUNG</name>
<protein>
    <submittedName>
        <fullName evidence="3">Uncharacterized protein</fullName>
    </submittedName>
</protein>
<feature type="region of interest" description="Disordered" evidence="2">
    <location>
        <begin position="1"/>
        <end position="82"/>
    </location>
</feature>